<evidence type="ECO:0000256" key="1">
    <source>
        <dbReference type="ARBA" id="ARBA00011982"/>
    </source>
</evidence>
<keyword evidence="3" id="KW-0520">NAD</keyword>
<dbReference type="InterPro" id="IPR000157">
    <property type="entry name" value="TIR_dom"/>
</dbReference>
<dbReference type="PROSITE" id="PS50104">
    <property type="entry name" value="TIR"/>
    <property type="match status" value="1"/>
</dbReference>
<dbReference type="FunFam" id="3.40.50.10140:FF:000007">
    <property type="entry name" value="Disease resistance protein (TIR-NBS-LRR class)"/>
    <property type="match status" value="1"/>
</dbReference>
<organism evidence="6 7">
    <name type="scientific">Protea cynaroides</name>
    <dbReference type="NCBI Taxonomy" id="273540"/>
    <lineage>
        <taxon>Eukaryota</taxon>
        <taxon>Viridiplantae</taxon>
        <taxon>Streptophyta</taxon>
        <taxon>Embryophyta</taxon>
        <taxon>Tracheophyta</taxon>
        <taxon>Spermatophyta</taxon>
        <taxon>Magnoliopsida</taxon>
        <taxon>Proteales</taxon>
        <taxon>Proteaceae</taxon>
        <taxon>Protea</taxon>
    </lineage>
</organism>
<dbReference type="AlphaFoldDB" id="A0A9Q0R352"/>
<sequence>MAAYDGSYQVFINFKGVDIYNNFISFLHSALKREGIDAFIDSENLLRREMLPNLFQIIRSSKISIPVISKGYAESECCLRELAEMVECYKSEGQIILPIFFDVEAEDVRNQTGIIEASFENHEKGNDEQTLKIWKNALNVVGGILGYQLKDVNG</sequence>
<dbReference type="EMBL" id="JAMYWD010000001">
    <property type="protein sequence ID" value="KAJ4981329.1"/>
    <property type="molecule type" value="Genomic_DNA"/>
</dbReference>
<evidence type="ECO:0000313" key="6">
    <source>
        <dbReference type="EMBL" id="KAJ4981329.1"/>
    </source>
</evidence>
<accession>A0A9Q0R352</accession>
<keyword evidence="2" id="KW-0378">Hydrolase</keyword>
<dbReference type="Pfam" id="PF01582">
    <property type="entry name" value="TIR"/>
    <property type="match status" value="1"/>
</dbReference>
<evidence type="ECO:0000256" key="3">
    <source>
        <dbReference type="ARBA" id="ARBA00023027"/>
    </source>
</evidence>
<dbReference type="PANTHER" id="PTHR32009">
    <property type="entry name" value="TMV RESISTANCE PROTEIN N-LIKE"/>
    <property type="match status" value="1"/>
</dbReference>
<dbReference type="SUPFAM" id="SSF52200">
    <property type="entry name" value="Toll/Interleukin receptor TIR domain"/>
    <property type="match status" value="1"/>
</dbReference>
<dbReference type="SMART" id="SM00255">
    <property type="entry name" value="TIR"/>
    <property type="match status" value="1"/>
</dbReference>
<reference evidence="6" key="1">
    <citation type="journal article" date="2023" name="Plant J.">
        <title>The genome of the king protea, Protea cynaroides.</title>
        <authorList>
            <person name="Chang J."/>
            <person name="Duong T.A."/>
            <person name="Schoeman C."/>
            <person name="Ma X."/>
            <person name="Roodt D."/>
            <person name="Barker N."/>
            <person name="Li Z."/>
            <person name="Van de Peer Y."/>
            <person name="Mizrachi E."/>
        </authorList>
    </citation>
    <scope>NUCLEOTIDE SEQUENCE</scope>
    <source>
        <tissue evidence="6">Young leaves</tissue>
    </source>
</reference>
<comment type="caution">
    <text evidence="6">The sequence shown here is derived from an EMBL/GenBank/DDBJ whole genome shotgun (WGS) entry which is preliminary data.</text>
</comment>
<dbReference type="GO" id="GO:0007165">
    <property type="term" value="P:signal transduction"/>
    <property type="evidence" value="ECO:0007669"/>
    <property type="project" value="InterPro"/>
</dbReference>
<dbReference type="PANTHER" id="PTHR32009:SF39">
    <property type="entry name" value="TIR DOMAIN-CONTAINING PROTEIN"/>
    <property type="match status" value="1"/>
</dbReference>
<feature type="domain" description="TIR" evidence="5">
    <location>
        <begin position="6"/>
        <end position="141"/>
    </location>
</feature>
<evidence type="ECO:0000313" key="7">
    <source>
        <dbReference type="Proteomes" id="UP001141806"/>
    </source>
</evidence>
<comment type="catalytic activity">
    <reaction evidence="4">
        <text>NAD(+) + H2O = ADP-D-ribose + nicotinamide + H(+)</text>
        <dbReference type="Rhea" id="RHEA:16301"/>
        <dbReference type="ChEBI" id="CHEBI:15377"/>
        <dbReference type="ChEBI" id="CHEBI:15378"/>
        <dbReference type="ChEBI" id="CHEBI:17154"/>
        <dbReference type="ChEBI" id="CHEBI:57540"/>
        <dbReference type="ChEBI" id="CHEBI:57967"/>
        <dbReference type="EC" id="3.2.2.6"/>
    </reaction>
    <physiologicalReaction direction="left-to-right" evidence="4">
        <dbReference type="Rhea" id="RHEA:16302"/>
    </physiologicalReaction>
</comment>
<dbReference type="EC" id="3.2.2.6" evidence="1"/>
<evidence type="ECO:0000256" key="2">
    <source>
        <dbReference type="ARBA" id="ARBA00022801"/>
    </source>
</evidence>
<evidence type="ECO:0000259" key="5">
    <source>
        <dbReference type="PROSITE" id="PS50104"/>
    </source>
</evidence>
<gene>
    <name evidence="6" type="ORF">NE237_032166</name>
</gene>
<evidence type="ECO:0000256" key="4">
    <source>
        <dbReference type="ARBA" id="ARBA00047304"/>
    </source>
</evidence>
<dbReference type="Proteomes" id="UP001141806">
    <property type="component" value="Unassembled WGS sequence"/>
</dbReference>
<dbReference type="GO" id="GO:0061809">
    <property type="term" value="F:NAD+ nucleosidase activity, cyclic ADP-ribose generating"/>
    <property type="evidence" value="ECO:0007669"/>
    <property type="project" value="UniProtKB-EC"/>
</dbReference>
<proteinExistence type="predicted"/>
<dbReference type="Gene3D" id="3.40.50.10140">
    <property type="entry name" value="Toll/interleukin-1 receptor homology (TIR) domain"/>
    <property type="match status" value="1"/>
</dbReference>
<dbReference type="OrthoDB" id="6078042at2759"/>
<dbReference type="InterPro" id="IPR035897">
    <property type="entry name" value="Toll_tir_struct_dom_sf"/>
</dbReference>
<protein>
    <recommendedName>
        <fullName evidence="1">ADP-ribosyl cyclase/cyclic ADP-ribose hydrolase</fullName>
        <ecNumber evidence="1">3.2.2.6</ecNumber>
    </recommendedName>
</protein>
<keyword evidence="7" id="KW-1185">Reference proteome</keyword>
<name>A0A9Q0R352_9MAGN</name>